<dbReference type="SUPFAM" id="SSF57756">
    <property type="entry name" value="Retrovirus zinc finger-like domains"/>
    <property type="match status" value="1"/>
</dbReference>
<evidence type="ECO:0000256" key="2">
    <source>
        <dbReference type="SAM" id="MobiDB-lite"/>
    </source>
</evidence>
<dbReference type="GO" id="GO:0008270">
    <property type="term" value="F:zinc ion binding"/>
    <property type="evidence" value="ECO:0007669"/>
    <property type="project" value="UniProtKB-KW"/>
</dbReference>
<organism evidence="4">
    <name type="scientific">Tanacetum cinerariifolium</name>
    <name type="common">Dalmatian daisy</name>
    <name type="synonym">Chrysanthemum cinerariifolium</name>
    <dbReference type="NCBI Taxonomy" id="118510"/>
    <lineage>
        <taxon>Eukaryota</taxon>
        <taxon>Viridiplantae</taxon>
        <taxon>Streptophyta</taxon>
        <taxon>Embryophyta</taxon>
        <taxon>Tracheophyta</taxon>
        <taxon>Spermatophyta</taxon>
        <taxon>Magnoliopsida</taxon>
        <taxon>eudicotyledons</taxon>
        <taxon>Gunneridae</taxon>
        <taxon>Pentapetalae</taxon>
        <taxon>asterids</taxon>
        <taxon>campanulids</taxon>
        <taxon>Asterales</taxon>
        <taxon>Asteraceae</taxon>
        <taxon>Asteroideae</taxon>
        <taxon>Anthemideae</taxon>
        <taxon>Anthemidinae</taxon>
        <taxon>Tanacetum</taxon>
    </lineage>
</organism>
<dbReference type="Gene3D" id="4.10.60.10">
    <property type="entry name" value="Zinc finger, CCHC-type"/>
    <property type="match status" value="1"/>
</dbReference>
<name>A0A699UFU8_TANCI</name>
<dbReference type="Pfam" id="PF00098">
    <property type="entry name" value="zf-CCHC"/>
    <property type="match status" value="1"/>
</dbReference>
<keyword evidence="1" id="KW-0479">Metal-binding</keyword>
<dbReference type="SMART" id="SM00343">
    <property type="entry name" value="ZnF_C2HC"/>
    <property type="match status" value="2"/>
</dbReference>
<dbReference type="InterPro" id="IPR001878">
    <property type="entry name" value="Znf_CCHC"/>
</dbReference>
<keyword evidence="1" id="KW-0862">Zinc</keyword>
<evidence type="ECO:0000259" key="3">
    <source>
        <dbReference type="PROSITE" id="PS50158"/>
    </source>
</evidence>
<evidence type="ECO:0000313" key="4">
    <source>
        <dbReference type="EMBL" id="GFD20923.1"/>
    </source>
</evidence>
<feature type="domain" description="CCHC-type" evidence="3">
    <location>
        <begin position="90"/>
        <end position="105"/>
    </location>
</feature>
<feature type="non-terminal residue" evidence="4">
    <location>
        <position position="147"/>
    </location>
</feature>
<dbReference type="EMBL" id="BKCJ011325907">
    <property type="protein sequence ID" value="GFD20923.1"/>
    <property type="molecule type" value="Genomic_DNA"/>
</dbReference>
<keyword evidence="1" id="KW-0863">Zinc-finger</keyword>
<evidence type="ECO:0000256" key="1">
    <source>
        <dbReference type="PROSITE-ProRule" id="PRU00047"/>
    </source>
</evidence>
<sequence>MRMAHALMEQKIQSKNERIAEGLKRNWENNNQGNIINNNNNNHHHNQNNNIRQNNARALTTAQNIGVNQTEVAPKCNRCGKFHFHQCPPRCENCGKIRHKAKDCRGKKAGPGAAVQPNIVCYSCGERGHKSSECPKKADQRVENVPG</sequence>
<gene>
    <name evidence="4" type="ORF">Tci_892892</name>
</gene>
<comment type="caution">
    <text evidence="4">The sequence shown here is derived from an EMBL/GenBank/DDBJ whole genome shotgun (WGS) entry which is preliminary data.</text>
</comment>
<proteinExistence type="predicted"/>
<dbReference type="AlphaFoldDB" id="A0A699UFU8"/>
<dbReference type="GO" id="GO:0003676">
    <property type="term" value="F:nucleic acid binding"/>
    <property type="evidence" value="ECO:0007669"/>
    <property type="project" value="InterPro"/>
</dbReference>
<feature type="region of interest" description="Disordered" evidence="2">
    <location>
        <begin position="127"/>
        <end position="147"/>
    </location>
</feature>
<reference evidence="4" key="1">
    <citation type="journal article" date="2019" name="Sci. Rep.">
        <title>Draft genome of Tanacetum cinerariifolium, the natural source of mosquito coil.</title>
        <authorList>
            <person name="Yamashiro T."/>
            <person name="Shiraishi A."/>
            <person name="Satake H."/>
            <person name="Nakayama K."/>
        </authorList>
    </citation>
    <scope>NUCLEOTIDE SEQUENCE</scope>
</reference>
<feature type="domain" description="CCHC-type" evidence="3">
    <location>
        <begin position="121"/>
        <end position="136"/>
    </location>
</feature>
<dbReference type="InterPro" id="IPR036875">
    <property type="entry name" value="Znf_CCHC_sf"/>
</dbReference>
<accession>A0A699UFU8</accession>
<dbReference type="PROSITE" id="PS50158">
    <property type="entry name" value="ZF_CCHC"/>
    <property type="match status" value="2"/>
</dbReference>
<protein>
    <recommendedName>
        <fullName evidence="3">CCHC-type domain-containing protein</fullName>
    </recommendedName>
</protein>